<evidence type="ECO:0000256" key="1">
    <source>
        <dbReference type="ARBA" id="ARBA00010838"/>
    </source>
</evidence>
<dbReference type="PANTHER" id="PTHR10353">
    <property type="entry name" value="GLYCOSYL HYDROLASE"/>
    <property type="match status" value="1"/>
</dbReference>
<evidence type="ECO:0000256" key="3">
    <source>
        <dbReference type="ARBA" id="ARBA00023295"/>
    </source>
</evidence>
<dbReference type="InterPro" id="IPR000843">
    <property type="entry name" value="HTH_LacI"/>
</dbReference>
<comment type="caution">
    <text evidence="7">The sequence shown here is derived from an EMBL/GenBank/DDBJ whole genome shotgun (WGS) entry which is preliminary data.</text>
</comment>
<dbReference type="SMART" id="SM00354">
    <property type="entry name" value="HTH_LACI"/>
    <property type="match status" value="1"/>
</dbReference>
<protein>
    <submittedName>
        <fullName evidence="7">Family 1 glycosylhydrolase</fullName>
    </submittedName>
</protein>
<comment type="similarity">
    <text evidence="1 4">Belongs to the glycosyl hydrolase 1 family.</text>
</comment>
<proteinExistence type="inferred from homology"/>
<dbReference type="InterPro" id="IPR001360">
    <property type="entry name" value="Glyco_hydro_1"/>
</dbReference>
<evidence type="ECO:0000256" key="2">
    <source>
        <dbReference type="ARBA" id="ARBA00022801"/>
    </source>
</evidence>
<feature type="region of interest" description="Disordered" evidence="5">
    <location>
        <begin position="52"/>
        <end position="76"/>
    </location>
</feature>
<accession>A0ABX1KCR6</accession>
<evidence type="ECO:0000256" key="5">
    <source>
        <dbReference type="SAM" id="MobiDB-lite"/>
    </source>
</evidence>
<dbReference type="CDD" id="cd01392">
    <property type="entry name" value="HTH_LacI"/>
    <property type="match status" value="1"/>
</dbReference>
<evidence type="ECO:0000313" key="7">
    <source>
        <dbReference type="EMBL" id="NLP84123.1"/>
    </source>
</evidence>
<evidence type="ECO:0000256" key="4">
    <source>
        <dbReference type="RuleBase" id="RU003690"/>
    </source>
</evidence>
<dbReference type="PRINTS" id="PR00131">
    <property type="entry name" value="GLHYDRLASE1"/>
</dbReference>
<evidence type="ECO:0000313" key="8">
    <source>
        <dbReference type="Proteomes" id="UP001429745"/>
    </source>
</evidence>
<reference evidence="7 8" key="1">
    <citation type="submission" date="2020-04" db="EMBL/GenBank/DDBJ databases">
        <title>CFH 90308 Microbacterium sp.</title>
        <authorList>
            <person name="Nie G."/>
            <person name="Ming H."/>
            <person name="Xia T."/>
        </authorList>
    </citation>
    <scope>NUCLEOTIDE SEQUENCE [LARGE SCALE GENOMIC DNA]</scope>
    <source>
        <strain evidence="7 8">CFH 90308</strain>
    </source>
</reference>
<dbReference type="SUPFAM" id="SSF51445">
    <property type="entry name" value="(Trans)glycosidases"/>
    <property type="match status" value="1"/>
</dbReference>
<dbReference type="PROSITE" id="PS00356">
    <property type="entry name" value="HTH_LACI_1"/>
    <property type="match status" value="1"/>
</dbReference>
<feature type="domain" description="HTH lacI-type" evidence="6">
    <location>
        <begin position="4"/>
        <end position="58"/>
    </location>
</feature>
<dbReference type="EMBL" id="JABACI010000002">
    <property type="protein sequence ID" value="NLP84123.1"/>
    <property type="molecule type" value="Genomic_DNA"/>
</dbReference>
<dbReference type="Pfam" id="PF00356">
    <property type="entry name" value="LacI"/>
    <property type="match status" value="1"/>
</dbReference>
<keyword evidence="3" id="KW-0326">Glycosidase</keyword>
<dbReference type="PROSITE" id="PS50932">
    <property type="entry name" value="HTH_LACI_2"/>
    <property type="match status" value="1"/>
</dbReference>
<dbReference type="PANTHER" id="PTHR10353:SF36">
    <property type="entry name" value="LP05116P"/>
    <property type="match status" value="1"/>
</dbReference>
<name>A0ABX1KCR6_9MICO</name>
<dbReference type="InterPro" id="IPR010982">
    <property type="entry name" value="Lambda_DNA-bd_dom_sf"/>
</dbReference>
<keyword evidence="8" id="KW-1185">Reference proteome</keyword>
<dbReference type="Proteomes" id="UP001429745">
    <property type="component" value="Unassembled WGS sequence"/>
</dbReference>
<dbReference type="Gene3D" id="3.20.20.80">
    <property type="entry name" value="Glycosidases"/>
    <property type="match status" value="1"/>
</dbReference>
<organism evidence="7 8">
    <name type="scientific">Microbacterium salsuginis</name>
    <dbReference type="NCBI Taxonomy" id="2722803"/>
    <lineage>
        <taxon>Bacteria</taxon>
        <taxon>Bacillati</taxon>
        <taxon>Actinomycetota</taxon>
        <taxon>Actinomycetes</taxon>
        <taxon>Micrococcales</taxon>
        <taxon>Microbacteriaceae</taxon>
        <taxon>Microbacterium</taxon>
    </lineage>
</organism>
<dbReference type="RefSeq" id="WP_168912585.1">
    <property type="nucleotide sequence ID" value="NZ_JABACI010000002.1"/>
</dbReference>
<dbReference type="SUPFAM" id="SSF47413">
    <property type="entry name" value="lambda repressor-like DNA-binding domains"/>
    <property type="match status" value="1"/>
</dbReference>
<dbReference type="Pfam" id="PF00232">
    <property type="entry name" value="Glyco_hydro_1"/>
    <property type="match status" value="2"/>
</dbReference>
<sequence>MTIPRLTDVAARAGVSRSTASRVLNGSSAVSDSARAAVWRAADDLGYSVDQTARDLARRRPAPRTHGSEPESPGDLLSHEQLARAAEFPADFLWGVGTSAHQYDGNNSASDYWELENAGIPLFAERSGDALDSYRRWPEDIRLAASLGLTSYRLNVEWARIEPVRGQYSLAERERYRDMLRLCRDHGLEPLVVLQHITHPAWFTRSGGWTAPESSTWFTEYVRFLTPILEDVGYVATINEPNILATLGGVGELLRSPDPAGAYAVIAARQPEQRGLLGAATSPVPEGRIVDGLARAHTEARDVLRGATDALVGWTVSIQPFEPQPGYEAEAAELTRVWEDPFLEVSRGDDWVGVQSYTSWTVGPRGPEAPGTRRTQLDWAFRPESVGVALRHAWSATGGVPLLITENGVATADDAERVEYLDGATASVVGAISDGLDVRGYSHWTFIDNYEWASGYDVSFGLVSIDRTTFARTPKPSARWLGQLARAHRSARGVRPV</sequence>
<dbReference type="InterPro" id="IPR017853">
    <property type="entry name" value="GH"/>
</dbReference>
<evidence type="ECO:0000259" key="6">
    <source>
        <dbReference type="PROSITE" id="PS50932"/>
    </source>
</evidence>
<dbReference type="Gene3D" id="1.10.260.40">
    <property type="entry name" value="lambda repressor-like DNA-binding domains"/>
    <property type="match status" value="1"/>
</dbReference>
<keyword evidence="2" id="KW-0378">Hydrolase</keyword>
<gene>
    <name evidence="7" type="ORF">HF576_09690</name>
</gene>